<keyword evidence="3" id="KW-1185">Reference proteome</keyword>
<keyword evidence="1" id="KW-0472">Membrane</keyword>
<dbReference type="RefSeq" id="WP_062483795.1">
    <property type="nucleotide sequence ID" value="NZ_CP013650.1"/>
</dbReference>
<dbReference type="Proteomes" id="UP000068447">
    <property type="component" value="Chromosome"/>
</dbReference>
<feature type="transmembrane region" description="Helical" evidence="1">
    <location>
        <begin position="12"/>
        <end position="35"/>
    </location>
</feature>
<evidence type="ECO:0000256" key="1">
    <source>
        <dbReference type="SAM" id="Phobius"/>
    </source>
</evidence>
<keyword evidence="1" id="KW-0812">Transmembrane</keyword>
<dbReference type="AlphaFoldDB" id="A0A0U2QQY6"/>
<sequence length="101" mass="11089">MRQSLRQRGITLLAAIVIALVAAAAAAFFSSWYAADKIAHSNRCTSDLLRMQHDENLYRQSVDSGNPNISLCNQINNDVGQYNNTCGKDFGNLPTLDCPTQ</sequence>
<evidence type="ECO:0000313" key="2">
    <source>
        <dbReference type="EMBL" id="ALT00236.1"/>
    </source>
</evidence>
<keyword evidence="1" id="KW-1133">Transmembrane helix</keyword>
<name>A0A0U2QQY6_9ALTE</name>
<dbReference type="STRING" id="1526571.AT746_19520"/>
<dbReference type="KEGG" id="lal:AT746_19520"/>
<protein>
    <submittedName>
        <fullName evidence="2">Uncharacterized protein</fullName>
    </submittedName>
</protein>
<proteinExistence type="predicted"/>
<accession>A0A0U2QQY6</accession>
<organism evidence="2 3">
    <name type="scientific">Lacimicrobium alkaliphilum</name>
    <dbReference type="NCBI Taxonomy" id="1526571"/>
    <lineage>
        <taxon>Bacteria</taxon>
        <taxon>Pseudomonadati</taxon>
        <taxon>Pseudomonadota</taxon>
        <taxon>Gammaproteobacteria</taxon>
        <taxon>Alteromonadales</taxon>
        <taxon>Alteromonadaceae</taxon>
        <taxon>Lacimicrobium</taxon>
    </lineage>
</organism>
<gene>
    <name evidence="2" type="ORF">AT746_19520</name>
</gene>
<evidence type="ECO:0000313" key="3">
    <source>
        <dbReference type="Proteomes" id="UP000068447"/>
    </source>
</evidence>
<reference evidence="2 3" key="1">
    <citation type="submission" date="2015-12" db="EMBL/GenBank/DDBJ databases">
        <title>Complete genome of Lacimicrobium alkaliphilum KCTC 32984.</title>
        <authorList>
            <person name="Kim S.-G."/>
            <person name="Lee Y.-J."/>
        </authorList>
    </citation>
    <scope>NUCLEOTIDE SEQUENCE [LARGE SCALE GENOMIC DNA]</scope>
    <source>
        <strain evidence="2 3">YelD216</strain>
    </source>
</reference>
<dbReference type="EMBL" id="CP013650">
    <property type="protein sequence ID" value="ALT00236.1"/>
    <property type="molecule type" value="Genomic_DNA"/>
</dbReference>